<dbReference type="Pfam" id="PF06565">
    <property type="entry name" value="DM10_dom"/>
    <property type="match status" value="2"/>
</dbReference>
<dbReference type="PROSITE" id="PS51336">
    <property type="entry name" value="DM10"/>
    <property type="match status" value="2"/>
</dbReference>
<dbReference type="AlphaFoldDB" id="A0A914CDT3"/>
<dbReference type="PANTHER" id="PTHR12086">
    <property type="entry name" value="EF-HAND DOMAIN C-TERMINAL CONTAINING PROTEIN"/>
    <property type="match status" value="1"/>
</dbReference>
<dbReference type="GO" id="GO:0043014">
    <property type="term" value="F:alpha-tubulin binding"/>
    <property type="evidence" value="ECO:0007669"/>
    <property type="project" value="TreeGrafter"/>
</dbReference>
<dbReference type="GO" id="GO:0000281">
    <property type="term" value="P:mitotic cytokinesis"/>
    <property type="evidence" value="ECO:0007669"/>
    <property type="project" value="TreeGrafter"/>
</dbReference>
<name>A0A914CDT3_9BILA</name>
<dbReference type="SMART" id="SM00676">
    <property type="entry name" value="DM10"/>
    <property type="match status" value="1"/>
</dbReference>
<dbReference type="WBParaSite" id="ACRNAN_Path_950.g3649.t1">
    <property type="protein sequence ID" value="ACRNAN_Path_950.g3649.t1"/>
    <property type="gene ID" value="ACRNAN_Path_950.g3649"/>
</dbReference>
<keyword evidence="3" id="KW-0677">Repeat</keyword>
<comment type="subcellular location">
    <subcellularLocation>
        <location evidence="1">Cytoplasm</location>
        <location evidence="1">Cytoskeleton</location>
        <location evidence="1">Cilium axoneme</location>
    </subcellularLocation>
</comment>
<dbReference type="Proteomes" id="UP000887540">
    <property type="component" value="Unplaced"/>
</dbReference>
<sequence>MLHRERLSPSLLRNCGCFDDDINFYTRSFVLPKTRSQIFERRDGESFMKERLPKIRTWEPQNIPYPEYFDPLYKANLNYICYLNESDGDQGELLKIRPMRLTYHLDDETISLHEPHTENSGHLQGRMFYRQRVPRSDKRVINDFLSWRDFEIGKDVELFGRKYRMVSCDGFTKSFLEDRGIKVSSDEGIPIDAWNLKRHFGNRVAENEFEKEALKRTKVNEMNSWESLPSTLTFLVAWLDTTDDFHRSTRVKRTFRMLVSTSDDTITMTELTPGFNNALFLKGVRLPYTTSDGVRKFYRSVHMRPGMWIEVYKRPMFIYDCEGVSTRVYLKQQFGELDYGSCPIELLEKGPPPEQIEILPEELIFSATNKEFPHVKFLVVYDINVHRMDIYEMGKLREWAKGRPFLLDVDVSHLSEKNFHEGASIAIFKWTFILNEADSKTKKYLQSRESMNHE</sequence>
<accession>A0A914CDT3</accession>
<evidence type="ECO:0000256" key="3">
    <source>
        <dbReference type="ARBA" id="ARBA00022737"/>
    </source>
</evidence>
<dbReference type="GO" id="GO:0007052">
    <property type="term" value="P:mitotic spindle organization"/>
    <property type="evidence" value="ECO:0007669"/>
    <property type="project" value="TreeGrafter"/>
</dbReference>
<evidence type="ECO:0000259" key="6">
    <source>
        <dbReference type="PROSITE" id="PS51336"/>
    </source>
</evidence>
<evidence type="ECO:0000313" key="8">
    <source>
        <dbReference type="WBParaSite" id="ACRNAN_Path_950.g3649.t1"/>
    </source>
</evidence>
<dbReference type="GO" id="GO:0060285">
    <property type="term" value="P:cilium-dependent cell motility"/>
    <property type="evidence" value="ECO:0007669"/>
    <property type="project" value="TreeGrafter"/>
</dbReference>
<keyword evidence="4" id="KW-0206">Cytoskeleton</keyword>
<dbReference type="GO" id="GO:0005930">
    <property type="term" value="C:axoneme"/>
    <property type="evidence" value="ECO:0007669"/>
    <property type="project" value="UniProtKB-SubCell"/>
</dbReference>
<evidence type="ECO:0000256" key="1">
    <source>
        <dbReference type="ARBA" id="ARBA00004430"/>
    </source>
</evidence>
<keyword evidence="2" id="KW-0963">Cytoplasm</keyword>
<evidence type="ECO:0000256" key="4">
    <source>
        <dbReference type="ARBA" id="ARBA00023212"/>
    </source>
</evidence>
<reference evidence="8" key="1">
    <citation type="submission" date="2022-11" db="UniProtKB">
        <authorList>
            <consortium name="WormBaseParasite"/>
        </authorList>
    </citation>
    <scope>IDENTIFICATION</scope>
</reference>
<dbReference type="GO" id="GO:0072686">
    <property type="term" value="C:mitotic spindle"/>
    <property type="evidence" value="ECO:0007669"/>
    <property type="project" value="TreeGrafter"/>
</dbReference>
<proteinExistence type="predicted"/>
<protein>
    <submittedName>
        <fullName evidence="8">DM10 domain-containing protein</fullName>
    </submittedName>
</protein>
<dbReference type="Gene3D" id="2.30.29.170">
    <property type="match status" value="2"/>
</dbReference>
<evidence type="ECO:0000313" key="7">
    <source>
        <dbReference type="Proteomes" id="UP000887540"/>
    </source>
</evidence>
<dbReference type="PANTHER" id="PTHR12086:SF9">
    <property type="entry name" value="EF-HAND DOMAIN-CONTAINING PROTEIN 1"/>
    <property type="match status" value="1"/>
</dbReference>
<dbReference type="InterPro" id="IPR040193">
    <property type="entry name" value="EFHC1/EFHC2/EFHB"/>
</dbReference>
<dbReference type="InterPro" id="IPR006602">
    <property type="entry name" value="DM10_dom"/>
</dbReference>
<feature type="domain" description="DM10" evidence="6">
    <location>
        <begin position="73"/>
        <end position="180"/>
    </location>
</feature>
<keyword evidence="7" id="KW-1185">Reference proteome</keyword>
<keyword evidence="5" id="KW-0966">Cell projection</keyword>
<evidence type="ECO:0000256" key="2">
    <source>
        <dbReference type="ARBA" id="ARBA00022490"/>
    </source>
</evidence>
<feature type="domain" description="DM10" evidence="6">
    <location>
        <begin position="228"/>
        <end position="334"/>
    </location>
</feature>
<evidence type="ECO:0000256" key="5">
    <source>
        <dbReference type="ARBA" id="ARBA00023273"/>
    </source>
</evidence>
<organism evidence="7 8">
    <name type="scientific">Acrobeloides nanus</name>
    <dbReference type="NCBI Taxonomy" id="290746"/>
    <lineage>
        <taxon>Eukaryota</taxon>
        <taxon>Metazoa</taxon>
        <taxon>Ecdysozoa</taxon>
        <taxon>Nematoda</taxon>
        <taxon>Chromadorea</taxon>
        <taxon>Rhabditida</taxon>
        <taxon>Tylenchina</taxon>
        <taxon>Cephalobomorpha</taxon>
        <taxon>Cephaloboidea</taxon>
        <taxon>Cephalobidae</taxon>
        <taxon>Acrobeloides</taxon>
    </lineage>
</organism>